<dbReference type="PROSITE" id="PS51257">
    <property type="entry name" value="PROKAR_LIPOPROTEIN"/>
    <property type="match status" value="1"/>
</dbReference>
<evidence type="ECO:0000313" key="3">
    <source>
        <dbReference type="EMBL" id="KDR94692.1"/>
    </source>
</evidence>
<dbReference type="Gene3D" id="3.40.190.10">
    <property type="entry name" value="Periplasmic binding protein-like II"/>
    <property type="match status" value="2"/>
</dbReference>
<reference evidence="3 4" key="1">
    <citation type="submission" date="2014-03" db="EMBL/GenBank/DDBJ databases">
        <title>Genome sequence of Clostridium litorale W6, DSM 5388.</title>
        <authorList>
            <person name="Poehlein A."/>
            <person name="Jagirdar A."/>
            <person name="Khonsari B."/>
            <person name="Chibani C.M."/>
            <person name="Gutierrez Gutierrez D.A."/>
            <person name="Davydova E."/>
            <person name="Alghaithi H.S."/>
            <person name="Nair K.P."/>
            <person name="Dhamotharan K."/>
            <person name="Chandran L."/>
            <person name="G W."/>
            <person name="Daniel R."/>
        </authorList>
    </citation>
    <scope>NUCLEOTIDE SEQUENCE [LARGE SCALE GENOMIC DNA]</scope>
    <source>
        <strain evidence="3 4">W6</strain>
    </source>
</reference>
<evidence type="ECO:0000256" key="2">
    <source>
        <dbReference type="SAM" id="SignalP"/>
    </source>
</evidence>
<dbReference type="GO" id="GO:0030976">
    <property type="term" value="F:thiamine pyrophosphate binding"/>
    <property type="evidence" value="ECO:0007669"/>
    <property type="project" value="TreeGrafter"/>
</dbReference>
<dbReference type="Proteomes" id="UP000027946">
    <property type="component" value="Unassembled WGS sequence"/>
</dbReference>
<name>A0A069RKF2_PEPLI</name>
<dbReference type="SUPFAM" id="SSF53850">
    <property type="entry name" value="Periplasmic binding protein-like II"/>
    <property type="match status" value="1"/>
</dbReference>
<dbReference type="PANTHER" id="PTHR30006">
    <property type="entry name" value="THIAMINE-BINDING PERIPLASMIC PROTEIN-RELATED"/>
    <property type="match status" value="1"/>
</dbReference>
<accession>A0A069RKF2</accession>
<dbReference type="PANTHER" id="PTHR30006:SF2">
    <property type="entry name" value="ABC TRANSPORTER SUBSTRATE-BINDING PROTEIN"/>
    <property type="match status" value="1"/>
</dbReference>
<dbReference type="OrthoDB" id="179400at2"/>
<dbReference type="GO" id="GO:0030288">
    <property type="term" value="C:outer membrane-bounded periplasmic space"/>
    <property type="evidence" value="ECO:0007669"/>
    <property type="project" value="TreeGrafter"/>
</dbReference>
<dbReference type="STRING" id="1121324.CLIT_13c00140"/>
<dbReference type="AlphaFoldDB" id="A0A069RKF2"/>
<dbReference type="eggNOG" id="COG1840">
    <property type="taxonomic scope" value="Bacteria"/>
</dbReference>
<dbReference type="GO" id="GO:0015888">
    <property type="term" value="P:thiamine transport"/>
    <property type="evidence" value="ECO:0007669"/>
    <property type="project" value="TreeGrafter"/>
</dbReference>
<dbReference type="PIRSF" id="PIRSF002825">
    <property type="entry name" value="CfbpA"/>
    <property type="match status" value="1"/>
</dbReference>
<feature type="signal peptide" evidence="2">
    <location>
        <begin position="1"/>
        <end position="20"/>
    </location>
</feature>
<comment type="caution">
    <text evidence="3">The sequence shown here is derived from an EMBL/GenBank/DDBJ whole genome shotgun (WGS) entry which is preliminary data.</text>
</comment>
<evidence type="ECO:0000313" key="4">
    <source>
        <dbReference type="Proteomes" id="UP000027946"/>
    </source>
</evidence>
<keyword evidence="4" id="KW-1185">Reference proteome</keyword>
<gene>
    <name evidence="3" type="ORF">CLIT_13c00140</name>
</gene>
<dbReference type="GO" id="GO:0030975">
    <property type="term" value="F:thiamine binding"/>
    <property type="evidence" value="ECO:0007669"/>
    <property type="project" value="TreeGrafter"/>
</dbReference>
<evidence type="ECO:0000256" key="1">
    <source>
        <dbReference type="ARBA" id="ARBA00022729"/>
    </source>
</evidence>
<dbReference type="Pfam" id="PF13343">
    <property type="entry name" value="SBP_bac_6"/>
    <property type="match status" value="1"/>
</dbReference>
<sequence>MKRILAVMVSIFMIATSLVGCTSNDKGEKEETAGTSMLEGSTIRVVAAYGGKEEIFAKFTEDTAVKVEFIDMSSGEVLARTEAEGGKPMADVWFGGGADSFMSAGEKGLLESYVSPEEESVGEKYKGDEYWTGVSLVTAGFMVNTDVMAEKGLQAPKTWKDLAKAEYKDEVLMADPSISGTNYAVVNCLLQGMGEEEGWKYLEELKNNIPFYAQRGGEPPKKVAAGEMAVGIIPMSGEFVSMEEKYPVKTIYPEDGIPWVPAGLAIFKNAENIDAAKAFVDWALSAKGQEVIRDKDPRVMVREDVSVPEMMNDINIEGLIDIDLSKFGSQRDQILESWAQRMAK</sequence>
<organism evidence="3 4">
    <name type="scientific">Peptoclostridium litorale DSM 5388</name>
    <dbReference type="NCBI Taxonomy" id="1121324"/>
    <lineage>
        <taxon>Bacteria</taxon>
        <taxon>Bacillati</taxon>
        <taxon>Bacillota</taxon>
        <taxon>Clostridia</taxon>
        <taxon>Peptostreptococcales</taxon>
        <taxon>Peptoclostridiaceae</taxon>
        <taxon>Peptoclostridium</taxon>
    </lineage>
</organism>
<dbReference type="EMBL" id="JJMM01000013">
    <property type="protein sequence ID" value="KDR94692.1"/>
    <property type="molecule type" value="Genomic_DNA"/>
</dbReference>
<feature type="chain" id="PRO_5039310919" evidence="2">
    <location>
        <begin position="21"/>
        <end position="344"/>
    </location>
</feature>
<dbReference type="InterPro" id="IPR026045">
    <property type="entry name" value="Ferric-bd"/>
</dbReference>
<proteinExistence type="predicted"/>
<dbReference type="RefSeq" id="WP_038265734.1">
    <property type="nucleotide sequence ID" value="NZ_FSRH01000017.1"/>
</dbReference>
<keyword evidence="1 2" id="KW-0732">Signal</keyword>
<dbReference type="CDD" id="cd13544">
    <property type="entry name" value="PBP2_Fbp_like_1"/>
    <property type="match status" value="1"/>
</dbReference>
<protein>
    <submittedName>
        <fullName evidence="3">Bacterial extracellular solute-binding family protein</fullName>
    </submittedName>
</protein>